<evidence type="ECO:0000313" key="1">
    <source>
        <dbReference type="EMBL" id="MDM7547096.1"/>
    </source>
</evidence>
<proteinExistence type="predicted"/>
<dbReference type="AlphaFoldDB" id="A0AAW7J0G8"/>
<evidence type="ECO:0000313" key="2">
    <source>
        <dbReference type="Proteomes" id="UP001240905"/>
    </source>
</evidence>
<accession>A0AAW7J0G8</accession>
<dbReference type="RefSeq" id="WP_129300346.1">
    <property type="nucleotide sequence ID" value="NZ_CP070382.1"/>
</dbReference>
<dbReference type="EMBL" id="JAUCAE010000011">
    <property type="protein sequence ID" value="MDM7547096.1"/>
    <property type="molecule type" value="Genomic_DNA"/>
</dbReference>
<dbReference type="Proteomes" id="UP001240905">
    <property type="component" value="Unassembled WGS sequence"/>
</dbReference>
<protein>
    <submittedName>
        <fullName evidence="1">Uncharacterized protein</fullName>
    </submittedName>
</protein>
<sequence length="143" mass="16418">MDFLKQFFSIKKVLLLLLIAIAMSLYGYFQWSNNFRASYYSQDTSLRGQLFPNVSNTTIDATKNNTLFSKVPYGNITIKIGSLSSKHDDSNESAAANNIIDSKTLDEKFTKWLIHAFDKKEAKKIAEHINVYYRGIKIKEISY</sequence>
<reference evidence="1" key="1">
    <citation type="submission" date="2023-06" db="EMBL/GenBank/DDBJ databases">
        <title>Draft Genome Sequences of lactic acid bacteria strains isolated from fermented milk products.</title>
        <authorList>
            <person name="Elcheninov A.G."/>
            <person name="Klyukina A."/>
            <person name="Zayulina K.S."/>
            <person name="Gavirova L.A."/>
            <person name="Shcherbakova P.A."/>
            <person name="Shestakov A.I."/>
            <person name="Kublanov I.V."/>
            <person name="Kochetkova T.V."/>
        </authorList>
    </citation>
    <scope>NUCLEOTIDE SEQUENCE</scope>
    <source>
        <strain evidence="1">TOM.142</strain>
    </source>
</reference>
<name>A0AAW7J0G8_9LACT</name>
<comment type="caution">
    <text evidence="1">The sequence shown here is derived from an EMBL/GenBank/DDBJ whole genome shotgun (WGS) entry which is preliminary data.</text>
</comment>
<gene>
    <name evidence="1" type="ORF">QUD52_08685</name>
</gene>
<organism evidence="1 2">
    <name type="scientific">Lactococcus lactis</name>
    <dbReference type="NCBI Taxonomy" id="1358"/>
    <lineage>
        <taxon>Bacteria</taxon>
        <taxon>Bacillati</taxon>
        <taxon>Bacillota</taxon>
        <taxon>Bacilli</taxon>
        <taxon>Lactobacillales</taxon>
        <taxon>Streptococcaceae</taxon>
        <taxon>Lactococcus</taxon>
    </lineage>
</organism>